<evidence type="ECO:0000259" key="1">
    <source>
        <dbReference type="PROSITE" id="PS50181"/>
    </source>
</evidence>
<proteinExistence type="predicted"/>
<dbReference type="RefSeq" id="XP_021852179.2">
    <property type="nucleotide sequence ID" value="XM_021996487.2"/>
</dbReference>
<dbReference type="KEGG" id="soe:110791726"/>
<evidence type="ECO:0000313" key="2">
    <source>
        <dbReference type="Proteomes" id="UP000813463"/>
    </source>
</evidence>
<evidence type="ECO:0000313" key="3">
    <source>
        <dbReference type="RefSeq" id="XP_021852179.2"/>
    </source>
</evidence>
<protein>
    <submittedName>
        <fullName evidence="3">F-box protein SKIP28-like</fullName>
    </submittedName>
</protein>
<accession>A0A9R0IMM6</accession>
<dbReference type="AlphaFoldDB" id="A0A9R0IMM6"/>
<name>A0A9R0IMM6_SPIOL</name>
<dbReference type="SUPFAM" id="SSF52047">
    <property type="entry name" value="RNI-like"/>
    <property type="match status" value="1"/>
</dbReference>
<dbReference type="Proteomes" id="UP000813463">
    <property type="component" value="Chromosome 3"/>
</dbReference>
<dbReference type="InterPro" id="IPR032675">
    <property type="entry name" value="LRR_dom_sf"/>
</dbReference>
<dbReference type="PANTHER" id="PTHR13382:SF16">
    <property type="entry name" value="F-BOX PROTEIN SKIP28"/>
    <property type="match status" value="1"/>
</dbReference>
<dbReference type="Gene3D" id="3.80.10.10">
    <property type="entry name" value="Ribonuclease Inhibitor"/>
    <property type="match status" value="1"/>
</dbReference>
<dbReference type="InterPro" id="IPR036047">
    <property type="entry name" value="F-box-like_dom_sf"/>
</dbReference>
<organism evidence="2 3">
    <name type="scientific">Spinacia oleracea</name>
    <name type="common">Spinach</name>
    <dbReference type="NCBI Taxonomy" id="3562"/>
    <lineage>
        <taxon>Eukaryota</taxon>
        <taxon>Viridiplantae</taxon>
        <taxon>Streptophyta</taxon>
        <taxon>Embryophyta</taxon>
        <taxon>Tracheophyta</taxon>
        <taxon>Spermatophyta</taxon>
        <taxon>Magnoliopsida</taxon>
        <taxon>eudicotyledons</taxon>
        <taxon>Gunneridae</taxon>
        <taxon>Pentapetalae</taxon>
        <taxon>Caryophyllales</taxon>
        <taxon>Chenopodiaceae</taxon>
        <taxon>Chenopodioideae</taxon>
        <taxon>Anserineae</taxon>
        <taxon>Spinacia</taxon>
    </lineage>
</organism>
<dbReference type="PROSITE" id="PS00198">
    <property type="entry name" value="4FE4S_FER_1"/>
    <property type="match status" value="1"/>
</dbReference>
<dbReference type="PANTHER" id="PTHR13382">
    <property type="entry name" value="MITOCHONDRIAL ATP SYNTHASE COUPLING FACTOR B"/>
    <property type="match status" value="1"/>
</dbReference>
<feature type="domain" description="F-box" evidence="1">
    <location>
        <begin position="1"/>
        <end position="48"/>
    </location>
</feature>
<dbReference type="PROSITE" id="PS50181">
    <property type="entry name" value="FBOX"/>
    <property type="match status" value="1"/>
</dbReference>
<reference evidence="3" key="2">
    <citation type="submission" date="2025-08" db="UniProtKB">
        <authorList>
            <consortium name="RefSeq"/>
        </authorList>
    </citation>
    <scope>IDENTIFICATION</scope>
    <source>
        <tissue evidence="3">Leaf</tissue>
    </source>
</reference>
<dbReference type="InterPro" id="IPR050648">
    <property type="entry name" value="F-box_LRR-repeat"/>
</dbReference>
<reference evidence="2" key="1">
    <citation type="journal article" date="2021" name="Nat. Commun.">
        <title>Genomic analyses provide insights into spinach domestication and the genetic basis of agronomic traits.</title>
        <authorList>
            <person name="Cai X."/>
            <person name="Sun X."/>
            <person name="Xu C."/>
            <person name="Sun H."/>
            <person name="Wang X."/>
            <person name="Ge C."/>
            <person name="Zhang Z."/>
            <person name="Wang Q."/>
            <person name="Fei Z."/>
            <person name="Jiao C."/>
            <person name="Wang Q."/>
        </authorList>
    </citation>
    <scope>NUCLEOTIDE SEQUENCE [LARGE SCALE GENOMIC DNA]</scope>
    <source>
        <strain evidence="2">cv. Varoflay</strain>
    </source>
</reference>
<sequence length="292" mass="32782">MEALAGPPHQALYFVLAYLPLQQLLLVSQVCKSFKDSIRDDVLVWLNLVVENPLSVRLTDQILMNISSKAHGRLRTLALLNCVKITDEGLLNVVNSNPLLTKLYVPACTGLTPEGVIKAVETLAGKSTAFISVKINGIYNINKEHLVILQSYLTTDNTIKSKRRFYHKYRSSSLCSLDKDVRTIDVEICPKCIEVKLVFHCPKETECIGCFQCIPRCEVCGRCISDQDEDDQGETICNDTVCLDCWLCLPKCNHCNKPFCPRHAPHKLDPLDSQGFLCEVCHTKSLTEQLLE</sequence>
<dbReference type="SUPFAM" id="SSF81383">
    <property type="entry name" value="F-box domain"/>
    <property type="match status" value="1"/>
</dbReference>
<gene>
    <name evidence="3" type="primary">LOC110791726</name>
</gene>
<keyword evidence="2" id="KW-1185">Reference proteome</keyword>
<dbReference type="GO" id="GO:0005737">
    <property type="term" value="C:cytoplasm"/>
    <property type="evidence" value="ECO:0000318"/>
    <property type="project" value="GO_Central"/>
</dbReference>
<dbReference type="InterPro" id="IPR017900">
    <property type="entry name" value="4Fe4S_Fe_S_CS"/>
</dbReference>
<dbReference type="GeneID" id="110791726"/>
<dbReference type="InterPro" id="IPR001810">
    <property type="entry name" value="F-box_dom"/>
</dbReference>
<dbReference type="Pfam" id="PF12937">
    <property type="entry name" value="F-box-like"/>
    <property type="match status" value="1"/>
</dbReference>